<protein>
    <submittedName>
        <fullName evidence="1">Uncharacterized protein</fullName>
    </submittedName>
</protein>
<evidence type="ECO:0000313" key="1">
    <source>
        <dbReference type="EMBL" id="BDN96645.1"/>
    </source>
</evidence>
<organism evidence="1 2">
    <name type="scientific">Citrobacter braakii</name>
    <dbReference type="NCBI Taxonomy" id="57706"/>
    <lineage>
        <taxon>Bacteria</taxon>
        <taxon>Pseudomonadati</taxon>
        <taxon>Pseudomonadota</taxon>
        <taxon>Gammaproteobacteria</taxon>
        <taxon>Enterobacterales</taxon>
        <taxon>Enterobacteriaceae</taxon>
        <taxon>Citrobacter</taxon>
        <taxon>Citrobacter freundii complex</taxon>
    </lineage>
</organism>
<proteinExistence type="predicted"/>
<reference evidence="1" key="1">
    <citation type="submission" date="2022-07" db="EMBL/GenBank/DDBJ databases">
        <title>Complete genome sequence of carbapenem-resistant Citrobacter spp. in Japan.</title>
        <authorList>
            <person name="Maehana S."/>
            <person name="Suzuki M."/>
            <person name="Kitasato H."/>
        </authorList>
    </citation>
    <scope>NUCLEOTIDE SEQUENCE</scope>
    <source>
        <strain evidence="1">KAM621</strain>
    </source>
</reference>
<evidence type="ECO:0000313" key="2">
    <source>
        <dbReference type="Proteomes" id="UP001058317"/>
    </source>
</evidence>
<accession>A0AAD1L324</accession>
<gene>
    <name evidence="1" type="ORF">KAM621c_17500</name>
</gene>
<name>A0AAD1L324_CITBR</name>
<dbReference type="EMBL" id="AP026382">
    <property type="protein sequence ID" value="BDN96645.1"/>
    <property type="molecule type" value="Genomic_DNA"/>
</dbReference>
<dbReference type="AlphaFoldDB" id="A0AAD1L324"/>
<sequence length="403" mass="45421">MATHQTFPGAATIRPFATAFNFDESYNDRMKSIYSEYKLDSKIIDLVKDSTIDVYPYNNEYLIANDFNYTTRPLFQNYMTLTPVLDGMNRNYFESTERPEFVLWTGGLTCYSKDCNLFEGFDYKYTLNEDPLTSTSILNNYDISAITNGRGGVPVVLMKRKEQIYKTNYTTLTEQEMHFGVWYQIPEFDKGIVKVQPHFEFTLLGRLKNLLFRGGIVKVKYKTENGDVKEFRLNILNSASGVWASPLLTGITLESIQGEPVKALMFETDSIYYLKPTFTAKFIQLNNTTIHVKPRVINYNKLAILSNIDATTSIFCDGSIDEINNKAASSASSEVSSSLQVKGWLAASSAKGELYDQTLLVLKAANASSQFFSTHESKRPDVANAFKHAHLDDAGFSTLNSCA</sequence>
<dbReference type="Proteomes" id="UP001058317">
    <property type="component" value="Chromosome"/>
</dbReference>